<dbReference type="Pfam" id="PF24924">
    <property type="entry name" value="DUF7745"/>
    <property type="match status" value="1"/>
</dbReference>
<dbReference type="PANTHER" id="PTHR48201">
    <property type="entry name" value="PROTEIN, PUTATIVE-RELATED"/>
    <property type="match status" value="1"/>
</dbReference>
<evidence type="ECO:0000313" key="3">
    <source>
        <dbReference type="Proteomes" id="UP000257109"/>
    </source>
</evidence>
<gene>
    <name evidence="2" type="ORF">CR513_16666</name>
</gene>
<dbReference type="AlphaFoldDB" id="A0A371HBS0"/>
<dbReference type="EMBL" id="QJKJ01003055">
    <property type="protein sequence ID" value="RDY00185.1"/>
    <property type="molecule type" value="Genomic_DNA"/>
</dbReference>
<accession>A0A371HBS0</accession>
<dbReference type="PANTHER" id="PTHR48201:SF12">
    <property type="entry name" value="AMINOTRANSFERASE-LIKE PLANT MOBILE DOMAIN-CONTAINING PROTEIN"/>
    <property type="match status" value="1"/>
</dbReference>
<proteinExistence type="predicted"/>
<evidence type="ECO:0000259" key="1">
    <source>
        <dbReference type="Pfam" id="PF24924"/>
    </source>
</evidence>
<organism evidence="2 3">
    <name type="scientific">Mucuna pruriens</name>
    <name type="common">Velvet bean</name>
    <name type="synonym">Dolichos pruriens</name>
    <dbReference type="NCBI Taxonomy" id="157652"/>
    <lineage>
        <taxon>Eukaryota</taxon>
        <taxon>Viridiplantae</taxon>
        <taxon>Streptophyta</taxon>
        <taxon>Embryophyta</taxon>
        <taxon>Tracheophyta</taxon>
        <taxon>Spermatophyta</taxon>
        <taxon>Magnoliopsida</taxon>
        <taxon>eudicotyledons</taxon>
        <taxon>Gunneridae</taxon>
        <taxon>Pentapetalae</taxon>
        <taxon>rosids</taxon>
        <taxon>fabids</taxon>
        <taxon>Fabales</taxon>
        <taxon>Fabaceae</taxon>
        <taxon>Papilionoideae</taxon>
        <taxon>50 kb inversion clade</taxon>
        <taxon>NPAAA clade</taxon>
        <taxon>indigoferoid/millettioid clade</taxon>
        <taxon>Phaseoleae</taxon>
        <taxon>Mucuna</taxon>
    </lineage>
</organism>
<protein>
    <recommendedName>
        <fullName evidence="1">DUF7745 domain-containing protein</fullName>
    </recommendedName>
</protein>
<reference evidence="2" key="1">
    <citation type="submission" date="2018-05" db="EMBL/GenBank/DDBJ databases">
        <title>Draft genome of Mucuna pruriens seed.</title>
        <authorList>
            <person name="Nnadi N.E."/>
            <person name="Vos R."/>
            <person name="Hasami M.H."/>
            <person name="Devisetty U.K."/>
            <person name="Aguiy J.C."/>
        </authorList>
    </citation>
    <scope>NUCLEOTIDE SEQUENCE [LARGE SCALE GENOMIC DNA]</scope>
    <source>
        <strain evidence="2">JCA_2017</strain>
    </source>
</reference>
<dbReference type="OrthoDB" id="1743443at2759"/>
<name>A0A371HBS0_MUCPR</name>
<sequence length="149" mass="17304">MVIIFGCIARLVTAIIRLRTPNIQSLRRWGRQLKDQMQRAFKRKYGNLLGLVNIEVQPVALSPLTQYYDLPLRCFTFHGFQLAPTMEEYKRLIGIPFDKSSPYLFRGHYPSWASVARLLKVSKSEILKLKKNRNGVEGILELALEERLQ</sequence>
<comment type="caution">
    <text evidence="2">The sequence shown here is derived from an EMBL/GenBank/DDBJ whole genome shotgun (WGS) entry which is preliminary data.</text>
</comment>
<evidence type="ECO:0000313" key="2">
    <source>
        <dbReference type="EMBL" id="RDY00185.1"/>
    </source>
</evidence>
<feature type="non-terminal residue" evidence="2">
    <location>
        <position position="1"/>
    </location>
</feature>
<dbReference type="Proteomes" id="UP000257109">
    <property type="component" value="Unassembled WGS sequence"/>
</dbReference>
<feature type="domain" description="DUF7745" evidence="1">
    <location>
        <begin position="26"/>
        <end position="147"/>
    </location>
</feature>
<dbReference type="InterPro" id="IPR056647">
    <property type="entry name" value="DUF7745"/>
</dbReference>
<keyword evidence="3" id="KW-1185">Reference proteome</keyword>